<proteinExistence type="predicted"/>
<dbReference type="EMBL" id="JH000114">
    <property type="protein sequence ID" value="EGW03008.1"/>
    <property type="molecule type" value="Genomic_DNA"/>
</dbReference>
<accession>G3H2B4</accession>
<reference evidence="2" key="1">
    <citation type="journal article" date="2011" name="Nat. Biotechnol.">
        <title>The genomic sequence of the Chinese hamster ovary (CHO)-K1 cell line.</title>
        <authorList>
            <person name="Xu X."/>
            <person name="Nagarajan H."/>
            <person name="Lewis N.E."/>
            <person name="Pan S."/>
            <person name="Cai Z."/>
            <person name="Liu X."/>
            <person name="Chen W."/>
            <person name="Xie M."/>
            <person name="Wang W."/>
            <person name="Hammond S."/>
            <person name="Andersen M.R."/>
            <person name="Neff N."/>
            <person name="Passarelli B."/>
            <person name="Koh W."/>
            <person name="Fan H.C."/>
            <person name="Wang J."/>
            <person name="Gui Y."/>
            <person name="Lee K.H."/>
            <person name="Betenbaugh M.J."/>
            <person name="Quake S.R."/>
            <person name="Famili I."/>
            <person name="Palsson B.O."/>
            <person name="Wang J."/>
        </authorList>
    </citation>
    <scope>NUCLEOTIDE SEQUENCE [LARGE SCALE GENOMIC DNA]</scope>
    <source>
        <strain evidence="2">CHO K1 cell line</strain>
    </source>
</reference>
<evidence type="ECO:0000313" key="2">
    <source>
        <dbReference type="Proteomes" id="UP000001075"/>
    </source>
</evidence>
<gene>
    <name evidence="1" type="ORF">I79_004321</name>
</gene>
<dbReference type="AlphaFoldDB" id="G3H2B4"/>
<sequence>MQTIPFVDKDTVNEKRLQHCCDRVDVPPSSNGPPNRSRILFGSQEMNNVHLIRVLIQTL</sequence>
<dbReference type="InParanoid" id="G3H2B4"/>
<evidence type="ECO:0000313" key="1">
    <source>
        <dbReference type="EMBL" id="EGW03008.1"/>
    </source>
</evidence>
<name>G3H2B4_CRIGR</name>
<protein>
    <submittedName>
        <fullName evidence="1">Uncharacterized protein</fullName>
    </submittedName>
</protein>
<organism evidence="1 2">
    <name type="scientific">Cricetulus griseus</name>
    <name type="common">Chinese hamster</name>
    <name type="synonym">Cricetulus barabensis griseus</name>
    <dbReference type="NCBI Taxonomy" id="10029"/>
    <lineage>
        <taxon>Eukaryota</taxon>
        <taxon>Metazoa</taxon>
        <taxon>Chordata</taxon>
        <taxon>Craniata</taxon>
        <taxon>Vertebrata</taxon>
        <taxon>Euteleostomi</taxon>
        <taxon>Mammalia</taxon>
        <taxon>Eutheria</taxon>
        <taxon>Euarchontoglires</taxon>
        <taxon>Glires</taxon>
        <taxon>Rodentia</taxon>
        <taxon>Myomorpha</taxon>
        <taxon>Muroidea</taxon>
        <taxon>Cricetidae</taxon>
        <taxon>Cricetinae</taxon>
        <taxon>Cricetulus</taxon>
    </lineage>
</organism>
<dbReference type="Proteomes" id="UP000001075">
    <property type="component" value="Unassembled WGS sequence"/>
</dbReference>